<evidence type="ECO:0000313" key="2">
    <source>
        <dbReference type="EMBL" id="HIY59181.1"/>
    </source>
</evidence>
<dbReference type="EMBL" id="DXDD01000005">
    <property type="protein sequence ID" value="HIY59181.1"/>
    <property type="molecule type" value="Genomic_DNA"/>
</dbReference>
<reference evidence="2" key="2">
    <citation type="submission" date="2021-04" db="EMBL/GenBank/DDBJ databases">
        <authorList>
            <person name="Gilroy R."/>
        </authorList>
    </citation>
    <scope>NUCLEOTIDE SEQUENCE</scope>
    <source>
        <strain evidence="2">ChiSxjej3B15-24422</strain>
    </source>
</reference>
<name>A0A9D1YN71_9FIRM</name>
<evidence type="ECO:0000313" key="3">
    <source>
        <dbReference type="Proteomes" id="UP000824007"/>
    </source>
</evidence>
<feature type="region of interest" description="Disordered" evidence="1">
    <location>
        <begin position="93"/>
        <end position="126"/>
    </location>
</feature>
<evidence type="ECO:0000256" key="1">
    <source>
        <dbReference type="SAM" id="MobiDB-lite"/>
    </source>
</evidence>
<sequence length="126" mass="14476">MRFKHISARQDPASEFRQLPVVDPADTELFLSGQINRKQKKGIKIFMKAVHGTGHDKFSRFFRRLHEPSDFLCFCVHDGIRNCRIRPPDIIVDIQKSDSKPPGDELSKRGFSRPGGAQQNESFWHG</sequence>
<comment type="caution">
    <text evidence="2">The sequence shown here is derived from an EMBL/GenBank/DDBJ whole genome shotgun (WGS) entry which is preliminary data.</text>
</comment>
<dbReference type="AlphaFoldDB" id="A0A9D1YN71"/>
<feature type="compositionally biased region" description="Polar residues" evidence="1">
    <location>
        <begin position="117"/>
        <end position="126"/>
    </location>
</feature>
<accession>A0A9D1YN71</accession>
<reference evidence="2" key="1">
    <citation type="journal article" date="2021" name="PeerJ">
        <title>Extensive microbial diversity within the chicken gut microbiome revealed by metagenomics and culture.</title>
        <authorList>
            <person name="Gilroy R."/>
            <person name="Ravi A."/>
            <person name="Getino M."/>
            <person name="Pursley I."/>
            <person name="Horton D.L."/>
            <person name="Alikhan N.F."/>
            <person name="Baker D."/>
            <person name="Gharbi K."/>
            <person name="Hall N."/>
            <person name="Watson M."/>
            <person name="Adriaenssens E.M."/>
            <person name="Foster-Nyarko E."/>
            <person name="Jarju S."/>
            <person name="Secka A."/>
            <person name="Antonio M."/>
            <person name="Oren A."/>
            <person name="Chaudhuri R.R."/>
            <person name="La Ragione R."/>
            <person name="Hildebrand F."/>
            <person name="Pallen M.J."/>
        </authorList>
    </citation>
    <scope>NUCLEOTIDE SEQUENCE</scope>
    <source>
        <strain evidence="2">ChiSxjej3B15-24422</strain>
    </source>
</reference>
<organism evidence="2 3">
    <name type="scientific">Candidatus Eisenbergiella pullistercoris</name>
    <dbReference type="NCBI Taxonomy" id="2838555"/>
    <lineage>
        <taxon>Bacteria</taxon>
        <taxon>Bacillati</taxon>
        <taxon>Bacillota</taxon>
        <taxon>Clostridia</taxon>
        <taxon>Lachnospirales</taxon>
        <taxon>Lachnospiraceae</taxon>
        <taxon>Eisenbergiella</taxon>
    </lineage>
</organism>
<feature type="compositionally biased region" description="Basic and acidic residues" evidence="1">
    <location>
        <begin position="95"/>
        <end position="108"/>
    </location>
</feature>
<dbReference type="Proteomes" id="UP000824007">
    <property type="component" value="Unassembled WGS sequence"/>
</dbReference>
<protein>
    <submittedName>
        <fullName evidence="2">Uncharacterized protein</fullName>
    </submittedName>
</protein>
<gene>
    <name evidence="2" type="ORF">H9831_00630</name>
</gene>
<proteinExistence type="predicted"/>